<dbReference type="Proteomes" id="UP000283992">
    <property type="component" value="Unassembled WGS sequence"/>
</dbReference>
<dbReference type="EMBL" id="QRQE01000018">
    <property type="protein sequence ID" value="RHM76314.1"/>
    <property type="molecule type" value="Genomic_DNA"/>
</dbReference>
<dbReference type="Proteomes" id="UP001296643">
    <property type="component" value="Unassembled WGS sequence"/>
</dbReference>
<dbReference type="Proteomes" id="UP000285610">
    <property type="component" value="Unassembled WGS sequence"/>
</dbReference>
<gene>
    <name evidence="12" type="ORF">DW142_12280</name>
    <name evidence="11" type="ORF">DW243_00020</name>
    <name evidence="10" type="ORF">DW270_14920</name>
    <name evidence="9" type="ORF">DW812_15935</name>
    <name evidence="8" type="ORF">DWX36_01835</name>
    <name evidence="7" type="ORF">DWY88_15220</name>
    <name evidence="13" type="ORF">DWZ50_08610</name>
    <name evidence="6" type="ORF">DXC31_01955</name>
    <name evidence="3" type="ORF">G4958_14625</name>
    <name evidence="5" type="ORF">G4981_06910</name>
    <name evidence="4" type="ORF">G4993_14930</name>
    <name evidence="2" type="ORF">LIQ08_07630</name>
    <name evidence="1" type="ORF">LIQ10_05805</name>
</gene>
<dbReference type="Proteomes" id="UP001297370">
    <property type="component" value="Unassembled WGS sequence"/>
</dbReference>
<name>A0A396G5B9_MEDGN</name>
<evidence type="ECO:0000313" key="15">
    <source>
        <dbReference type="Proteomes" id="UP000283834"/>
    </source>
</evidence>
<dbReference type="EMBL" id="QRIA01000029">
    <property type="protein sequence ID" value="RHG14992.1"/>
    <property type="molecule type" value="Genomic_DNA"/>
</dbReference>
<evidence type="ECO:0000313" key="3">
    <source>
        <dbReference type="EMBL" id="NSI20549.1"/>
    </source>
</evidence>
<dbReference type="EMBL" id="QSIR01000034">
    <property type="protein sequence ID" value="RHD01857.1"/>
    <property type="molecule type" value="Genomic_DNA"/>
</dbReference>
<dbReference type="Proteomes" id="UP000283981">
    <property type="component" value="Unassembled WGS sequence"/>
</dbReference>
<evidence type="ECO:0000313" key="13">
    <source>
        <dbReference type="EMBL" id="RHM76314.1"/>
    </source>
</evidence>
<comment type="caution">
    <text evidence="7">The sequence shown here is derived from an EMBL/GenBank/DDBJ whole genome shotgun (WGS) entry which is preliminary data.</text>
</comment>
<evidence type="ECO:0000313" key="18">
    <source>
        <dbReference type="Proteomes" id="UP000284472"/>
    </source>
</evidence>
<dbReference type="EMBL" id="QRIS01000001">
    <property type="protein sequence ID" value="RHG88956.1"/>
    <property type="molecule type" value="Genomic_DNA"/>
</dbReference>
<dbReference type="Proteomes" id="UP000284472">
    <property type="component" value="Unassembled WGS sequence"/>
</dbReference>
<evidence type="ECO:0000313" key="11">
    <source>
        <dbReference type="EMBL" id="RHG88956.1"/>
    </source>
</evidence>
<reference evidence="3" key="3">
    <citation type="submission" date="2020-02" db="EMBL/GenBank/DDBJ databases">
        <authorList>
            <person name="Littmann E."/>
            <person name="Sorbara M."/>
        </authorList>
    </citation>
    <scope>NUCLEOTIDE SEQUENCE</scope>
    <source>
        <strain evidence="5">MSK.11.9</strain>
        <strain evidence="4">MSK.15.32</strain>
        <strain evidence="3">MSK.22.53</strain>
    </source>
</reference>
<evidence type="ECO:0000313" key="14">
    <source>
        <dbReference type="Proteomes" id="UP000260808"/>
    </source>
</evidence>
<dbReference type="EMBL" id="JAJBOM010000008">
    <property type="protein sequence ID" value="MCB5619030.1"/>
    <property type="molecule type" value="Genomic_DNA"/>
</dbReference>
<proteinExistence type="predicted"/>
<evidence type="ECO:0000313" key="1">
    <source>
        <dbReference type="EMBL" id="MCB5493260.1"/>
    </source>
</evidence>
<evidence type="ECO:0000313" key="2">
    <source>
        <dbReference type="EMBL" id="MCB5619030.1"/>
    </source>
</evidence>
<evidence type="ECO:0000313" key="7">
    <source>
        <dbReference type="EMBL" id="RGQ61278.1"/>
    </source>
</evidence>
<dbReference type="EMBL" id="JAAIRM010000034">
    <property type="protein sequence ID" value="NSI20549.1"/>
    <property type="molecule type" value="Genomic_DNA"/>
</dbReference>
<dbReference type="Proteomes" id="UP001297422">
    <property type="component" value="Unassembled WGS sequence"/>
</dbReference>
<dbReference type="RefSeq" id="WP_114149219.1">
    <property type="nucleotide sequence ID" value="NZ_CP096671.1"/>
</dbReference>
<evidence type="ECO:0000313" key="5">
    <source>
        <dbReference type="EMBL" id="NSI65004.1"/>
    </source>
</evidence>
<evidence type="ECO:0000313" key="17">
    <source>
        <dbReference type="Proteomes" id="UP000283992"/>
    </source>
</evidence>
<evidence type="ECO:0000313" key="16">
    <source>
        <dbReference type="Proteomes" id="UP000283981"/>
    </source>
</evidence>
<evidence type="ECO:0000313" key="20">
    <source>
        <dbReference type="Proteomes" id="UP000285697"/>
    </source>
</evidence>
<evidence type="ECO:0000313" key="6">
    <source>
        <dbReference type="EMBL" id="RGM25562.1"/>
    </source>
</evidence>
<dbReference type="EMBL" id="JAAIRV010000039">
    <property type="protein sequence ID" value="NSI59673.1"/>
    <property type="molecule type" value="Genomic_DNA"/>
</dbReference>
<protein>
    <submittedName>
        <fullName evidence="7">Uncharacterized protein</fullName>
    </submittedName>
</protein>
<accession>A0A396G5B9</accession>
<dbReference type="EMBL" id="QSSX01000003">
    <property type="protein sequence ID" value="RGM25562.1"/>
    <property type="molecule type" value="Genomic_DNA"/>
</dbReference>
<dbReference type="Proteomes" id="UP001296581">
    <property type="component" value="Unassembled WGS sequence"/>
</dbReference>
<dbReference type="EMBL" id="JAJBNC010000007">
    <property type="protein sequence ID" value="MCB5493260.1"/>
    <property type="molecule type" value="Genomic_DNA"/>
</dbReference>
<evidence type="ECO:0000313" key="8">
    <source>
        <dbReference type="EMBL" id="RGT42046.1"/>
    </source>
</evidence>
<dbReference type="AlphaFoldDB" id="A0A396G5B9"/>
<dbReference type="GeneID" id="97127252"/>
<dbReference type="Proteomes" id="UP001296580">
    <property type="component" value="Unassembled WGS sequence"/>
</dbReference>
<dbReference type="EMBL" id="QRTJ01000042">
    <property type="protein sequence ID" value="RGQ61278.1"/>
    <property type="molecule type" value="Genomic_DNA"/>
</dbReference>
<dbReference type="Proteomes" id="UP000283834">
    <property type="component" value="Unassembled WGS sequence"/>
</dbReference>
<dbReference type="Proteomes" id="UP000286137">
    <property type="component" value="Unassembled WGS sequence"/>
</dbReference>
<reference evidence="3" key="2">
    <citation type="journal article" date="2020" name="Cell Host Microbe">
        <title>Functional and Genomic Variation between Human-Derived Isolates of Lachnospiraceae Reveals Inter- and Intra-Species Diversity.</title>
        <authorList>
            <person name="Sorbara M.T."/>
            <person name="Littmann E.R."/>
            <person name="Fontana E."/>
            <person name="Moody T.U."/>
            <person name="Kohout C.E."/>
            <person name="Gjonbalaj M."/>
            <person name="Eaton V."/>
            <person name="Seok R."/>
            <person name="Leiner I.M."/>
            <person name="Pamer E.G."/>
        </authorList>
    </citation>
    <scope>NUCLEOTIDE SEQUENCE</scope>
    <source>
        <strain evidence="5">MSK.11.9</strain>
        <strain evidence="4">MSK.15.32</strain>
        <strain evidence="3">MSK.22.53</strain>
    </source>
</reference>
<evidence type="ECO:0000313" key="10">
    <source>
        <dbReference type="EMBL" id="RHG14992.1"/>
    </source>
</evidence>
<reference evidence="1" key="4">
    <citation type="submission" date="2021-10" db="EMBL/GenBank/DDBJ databases">
        <title>Collection of gut derived symbiotic bacterial strains cultured from healthy donors.</title>
        <authorList>
            <person name="Lin H."/>
            <person name="Littmann E."/>
            <person name="Claire K."/>
            <person name="Pamer E."/>
        </authorList>
    </citation>
    <scope>NUCLEOTIDE SEQUENCE</scope>
    <source>
        <strain evidence="2">MSK.23.18</strain>
        <strain evidence="1">MSK.23.4</strain>
    </source>
</reference>
<dbReference type="Proteomes" id="UP000285697">
    <property type="component" value="Unassembled WGS sequence"/>
</dbReference>
<evidence type="ECO:0000313" key="19">
    <source>
        <dbReference type="Proteomes" id="UP000285610"/>
    </source>
</evidence>
<dbReference type="EMBL" id="QRLN01000019">
    <property type="protein sequence ID" value="RHJ09562.1"/>
    <property type="molecule type" value="Genomic_DNA"/>
</dbReference>
<sequence>MAKRLSLTTATISHHMNQLYLNS</sequence>
<evidence type="ECO:0000313" key="9">
    <source>
        <dbReference type="EMBL" id="RHD01857.1"/>
    </source>
</evidence>
<reference evidence="14 15" key="1">
    <citation type="submission" date="2018-08" db="EMBL/GenBank/DDBJ databases">
        <title>A genome reference for cultivated species of the human gut microbiota.</title>
        <authorList>
            <person name="Zou Y."/>
            <person name="Xue W."/>
            <person name="Luo G."/>
        </authorList>
    </citation>
    <scope>NUCLEOTIDE SEQUENCE [LARGE SCALE GENOMIC DNA]</scope>
    <source>
        <strain evidence="8 15">AF19-16AC</strain>
        <strain evidence="7 21">AF27-4BH</strain>
        <strain evidence="13 19">AF33-12</strain>
        <strain evidence="12 17">AM12-54</strain>
        <strain evidence="11 16">AM21-18</strain>
        <strain evidence="10 20">AM22-7AC</strain>
        <strain evidence="9 18">AM32-6</strain>
        <strain evidence="6 14">TF01-20-2</strain>
    </source>
</reference>
<dbReference type="EMBL" id="JAAIRY010000008">
    <property type="protein sequence ID" value="NSI65004.1"/>
    <property type="molecule type" value="Genomic_DNA"/>
</dbReference>
<organism evidence="7 21">
    <name type="scientific">Mediterraneibacter gnavus</name>
    <name type="common">Ruminococcus gnavus</name>
    <dbReference type="NCBI Taxonomy" id="33038"/>
    <lineage>
        <taxon>Bacteria</taxon>
        <taxon>Bacillati</taxon>
        <taxon>Bacillota</taxon>
        <taxon>Clostridia</taxon>
        <taxon>Lachnospirales</taxon>
        <taxon>Lachnospiraceae</taxon>
        <taxon>Mediterraneibacter</taxon>
    </lineage>
</organism>
<dbReference type="EMBL" id="QRWQ01000001">
    <property type="protein sequence ID" value="RGT42046.1"/>
    <property type="molecule type" value="Genomic_DNA"/>
</dbReference>
<evidence type="ECO:0000313" key="4">
    <source>
        <dbReference type="EMBL" id="NSI59673.1"/>
    </source>
</evidence>
<evidence type="ECO:0000313" key="21">
    <source>
        <dbReference type="Proteomes" id="UP000286137"/>
    </source>
</evidence>
<evidence type="ECO:0000313" key="12">
    <source>
        <dbReference type="EMBL" id="RHJ09562.1"/>
    </source>
</evidence>
<dbReference type="Proteomes" id="UP000260808">
    <property type="component" value="Unassembled WGS sequence"/>
</dbReference>